<organism evidence="1 2">
    <name type="scientific">Aliiroseovarius salicola</name>
    <dbReference type="NCBI Taxonomy" id="3009082"/>
    <lineage>
        <taxon>Bacteria</taxon>
        <taxon>Pseudomonadati</taxon>
        <taxon>Pseudomonadota</taxon>
        <taxon>Alphaproteobacteria</taxon>
        <taxon>Rhodobacterales</taxon>
        <taxon>Paracoccaceae</taxon>
        <taxon>Aliiroseovarius</taxon>
    </lineage>
</organism>
<gene>
    <name evidence="1" type="ORF">O2N63_11430</name>
</gene>
<evidence type="ECO:0000313" key="2">
    <source>
        <dbReference type="Proteomes" id="UP001528040"/>
    </source>
</evidence>
<sequence>MFVARWQVKSKFGHQSDVLDLMKQWDEEVAEQSGFVMKHARYLTGHIGMEEAVLQTEMEIENLAELDEFFELISKVEIHAEWGKKMSDYVVSGSSKWEVLRVRD</sequence>
<accession>A0ABT4W2F4</accession>
<dbReference type="EMBL" id="JAQIIO010000005">
    <property type="protein sequence ID" value="MDA5094695.1"/>
    <property type="molecule type" value="Genomic_DNA"/>
</dbReference>
<comment type="caution">
    <text evidence="1">The sequence shown here is derived from an EMBL/GenBank/DDBJ whole genome shotgun (WGS) entry which is preliminary data.</text>
</comment>
<reference evidence="1 2" key="1">
    <citation type="submission" date="2023-01" db="EMBL/GenBank/DDBJ databases">
        <authorList>
            <person name="Yoon J.-W."/>
        </authorList>
    </citation>
    <scope>NUCLEOTIDE SEQUENCE [LARGE SCALE GENOMIC DNA]</scope>
    <source>
        <strain evidence="1 2">KMU-50</strain>
    </source>
</reference>
<name>A0ABT4W2F4_9RHOB</name>
<dbReference type="RefSeq" id="WP_271054400.1">
    <property type="nucleotide sequence ID" value="NZ_JAQIIO010000005.1"/>
</dbReference>
<evidence type="ECO:0000313" key="1">
    <source>
        <dbReference type="EMBL" id="MDA5094695.1"/>
    </source>
</evidence>
<dbReference type="Proteomes" id="UP001528040">
    <property type="component" value="Unassembled WGS sequence"/>
</dbReference>
<protein>
    <submittedName>
        <fullName evidence="1">Uncharacterized protein</fullName>
    </submittedName>
</protein>
<proteinExistence type="predicted"/>
<keyword evidence="2" id="KW-1185">Reference proteome</keyword>